<protein>
    <submittedName>
        <fullName evidence="2">Acyl-CoA dehydrogenase</fullName>
    </submittedName>
</protein>
<dbReference type="Proteomes" id="UP000095287">
    <property type="component" value="Unplaced"/>
</dbReference>
<organism evidence="1 2">
    <name type="scientific">Steinernema glaseri</name>
    <dbReference type="NCBI Taxonomy" id="37863"/>
    <lineage>
        <taxon>Eukaryota</taxon>
        <taxon>Metazoa</taxon>
        <taxon>Ecdysozoa</taxon>
        <taxon>Nematoda</taxon>
        <taxon>Chromadorea</taxon>
        <taxon>Rhabditida</taxon>
        <taxon>Tylenchina</taxon>
        <taxon>Panagrolaimomorpha</taxon>
        <taxon>Strongyloidoidea</taxon>
        <taxon>Steinernematidae</taxon>
        <taxon>Steinernema</taxon>
    </lineage>
</organism>
<sequence length="93" mass="10711">MANAKMNESDRAALAQKLDDDLDRFMDELALRKKEEGTAKKPFDFDEWCKELDQHPAFMTELKPGANGEHSEFVQALQAMKYDDGDTEEDRQI</sequence>
<keyword evidence="1" id="KW-1185">Reference proteome</keyword>
<proteinExistence type="predicted"/>
<evidence type="ECO:0000313" key="2">
    <source>
        <dbReference type="WBParaSite" id="L893_g20775.t1"/>
    </source>
</evidence>
<accession>A0A1I7YXS0</accession>
<name>A0A1I7YXS0_9BILA</name>
<reference evidence="2" key="1">
    <citation type="submission" date="2016-11" db="UniProtKB">
        <authorList>
            <consortium name="WormBaseParasite"/>
        </authorList>
    </citation>
    <scope>IDENTIFICATION</scope>
</reference>
<evidence type="ECO:0000313" key="1">
    <source>
        <dbReference type="Proteomes" id="UP000095287"/>
    </source>
</evidence>
<dbReference type="WBParaSite" id="L893_g20775.t1">
    <property type="protein sequence ID" value="L893_g20775.t1"/>
    <property type="gene ID" value="L893_g20775"/>
</dbReference>
<dbReference type="AlphaFoldDB" id="A0A1I7YXS0"/>